<keyword evidence="1" id="KW-0472">Membrane</keyword>
<comment type="caution">
    <text evidence="2">The sequence shown here is derived from an EMBL/GenBank/DDBJ whole genome shotgun (WGS) entry which is preliminary data.</text>
</comment>
<name>A0AAQ1MFK2_9FIRM</name>
<evidence type="ECO:0000313" key="2">
    <source>
        <dbReference type="EMBL" id="SHG55454.1"/>
    </source>
</evidence>
<dbReference type="Proteomes" id="UP000184089">
    <property type="component" value="Unassembled WGS sequence"/>
</dbReference>
<keyword evidence="1" id="KW-1133">Transmembrane helix</keyword>
<accession>A0AAQ1MFK2</accession>
<keyword evidence="1" id="KW-0812">Transmembrane</keyword>
<evidence type="ECO:0000256" key="1">
    <source>
        <dbReference type="SAM" id="Phobius"/>
    </source>
</evidence>
<reference evidence="3" key="1">
    <citation type="submission" date="2016-11" db="EMBL/GenBank/DDBJ databases">
        <authorList>
            <person name="Jaros S."/>
            <person name="Januszkiewicz K."/>
            <person name="Wedrychowicz H."/>
        </authorList>
    </citation>
    <scope>NUCLEOTIDE SEQUENCE [LARGE SCALE GENOMIC DNA]</scope>
    <source>
        <strain evidence="3">DSM 4029</strain>
    </source>
</reference>
<gene>
    <name evidence="2" type="ORF">SAMN05444424_2674</name>
</gene>
<organism evidence="2 3">
    <name type="scientific">Bittarella massiliensis</name>
    <name type="common">ex Durand et al. 2017</name>
    <dbReference type="NCBI Taxonomy" id="1720313"/>
    <lineage>
        <taxon>Bacteria</taxon>
        <taxon>Bacillati</taxon>
        <taxon>Bacillota</taxon>
        <taxon>Clostridia</taxon>
        <taxon>Eubacteriales</taxon>
        <taxon>Oscillospiraceae</taxon>
        <taxon>Bittarella (ex Durand et al. 2017)</taxon>
    </lineage>
</organism>
<sequence>MKGFYWVLLIVAVCFCVAGLMGHPAAWGAAALCFFAAVMVIVGQQKKHGDGK</sequence>
<dbReference type="EMBL" id="FQVY01000005">
    <property type="protein sequence ID" value="SHG55454.1"/>
    <property type="molecule type" value="Genomic_DNA"/>
</dbReference>
<evidence type="ECO:0000313" key="3">
    <source>
        <dbReference type="Proteomes" id="UP000184089"/>
    </source>
</evidence>
<proteinExistence type="predicted"/>
<protein>
    <submittedName>
        <fullName evidence="2">Uncharacterized protein</fullName>
    </submittedName>
</protein>
<feature type="transmembrane region" description="Helical" evidence="1">
    <location>
        <begin position="26"/>
        <end position="43"/>
    </location>
</feature>
<dbReference type="RefSeq" id="WP_186336292.1">
    <property type="nucleotide sequence ID" value="NZ_FQVY01000005.1"/>
</dbReference>
<dbReference type="AlphaFoldDB" id="A0AAQ1MFK2"/>